<organism evidence="1 2">
    <name type="scientific">Caballeronia choica</name>
    <dbReference type="NCBI Taxonomy" id="326476"/>
    <lineage>
        <taxon>Bacteria</taxon>
        <taxon>Pseudomonadati</taxon>
        <taxon>Pseudomonadota</taxon>
        <taxon>Betaproteobacteria</taxon>
        <taxon>Burkholderiales</taxon>
        <taxon>Burkholderiaceae</taxon>
        <taxon>Caballeronia</taxon>
    </lineage>
</organism>
<evidence type="ECO:0000313" key="2">
    <source>
        <dbReference type="Proteomes" id="UP000054770"/>
    </source>
</evidence>
<evidence type="ECO:0000313" key="1">
    <source>
        <dbReference type="EMBL" id="SAL61841.1"/>
    </source>
</evidence>
<dbReference type="RefSeq" id="WP_087645349.1">
    <property type="nucleotide sequence ID" value="NZ_FCON02000031.1"/>
</dbReference>
<protein>
    <recommendedName>
        <fullName evidence="3">DUF2188 domain-containing protein</fullName>
    </recommendedName>
</protein>
<proteinExistence type="predicted"/>
<comment type="caution">
    <text evidence="1">The sequence shown here is derived from an EMBL/GenBank/DDBJ whole genome shotgun (WGS) entry which is preliminary data.</text>
</comment>
<dbReference type="AlphaFoldDB" id="A0A158J0M8"/>
<gene>
    <name evidence="1" type="ORF">AWB68_03227</name>
</gene>
<dbReference type="OrthoDB" id="9134325at2"/>
<dbReference type="Proteomes" id="UP000054770">
    <property type="component" value="Unassembled WGS sequence"/>
</dbReference>
<reference evidence="1" key="1">
    <citation type="submission" date="2016-01" db="EMBL/GenBank/DDBJ databases">
        <authorList>
            <person name="Peeters C."/>
        </authorList>
    </citation>
    <scope>NUCLEOTIDE SEQUENCE [LARGE SCALE GENOMIC DNA]</scope>
    <source>
        <strain evidence="1">LMG 22940</strain>
    </source>
</reference>
<accession>A0A158J0M8</accession>
<name>A0A158J0M8_9BURK</name>
<evidence type="ECO:0008006" key="3">
    <source>
        <dbReference type="Google" id="ProtNLM"/>
    </source>
</evidence>
<sequence length="63" mass="6669">MLEPDSDAITLRIYCGPGGQWAGRLFLGTEEIGVLGAFDSSQAVEKAANEIGLHPEHVEVDAS</sequence>
<keyword evidence="2" id="KW-1185">Reference proteome</keyword>
<dbReference type="EMBL" id="FCON02000031">
    <property type="protein sequence ID" value="SAL61841.1"/>
    <property type="molecule type" value="Genomic_DNA"/>
</dbReference>